<evidence type="ECO:0000313" key="8">
    <source>
        <dbReference type="EMBL" id="CAD7412484.1"/>
    </source>
</evidence>
<dbReference type="EMBL" id="OD006054">
    <property type="protein sequence ID" value="CAD7412484.1"/>
    <property type="molecule type" value="Genomic_DNA"/>
</dbReference>
<comment type="subcellular location">
    <subcellularLocation>
        <location evidence="1">Membrane</location>
        <topology evidence="1">Multi-pass membrane protein</topology>
    </subcellularLocation>
</comment>
<dbReference type="PANTHER" id="PTHR21355">
    <property type="entry name" value="G-PROTEIN COUPLED RECEPTOR-ASSOCIATED PROTEIN LMBRD2"/>
    <property type="match status" value="1"/>
</dbReference>
<protein>
    <recommendedName>
        <fullName evidence="9">LMBR1 domain-containing protein 2</fullName>
    </recommendedName>
</protein>
<organism evidence="8">
    <name type="scientific">Timema poppense</name>
    <name type="common">Walking stick</name>
    <dbReference type="NCBI Taxonomy" id="170557"/>
    <lineage>
        <taxon>Eukaryota</taxon>
        <taxon>Metazoa</taxon>
        <taxon>Ecdysozoa</taxon>
        <taxon>Arthropoda</taxon>
        <taxon>Hexapoda</taxon>
        <taxon>Insecta</taxon>
        <taxon>Pterygota</taxon>
        <taxon>Neoptera</taxon>
        <taxon>Polyneoptera</taxon>
        <taxon>Phasmatodea</taxon>
        <taxon>Timematodea</taxon>
        <taxon>Timematoidea</taxon>
        <taxon>Timematidae</taxon>
        <taxon>Timema</taxon>
    </lineage>
</organism>
<dbReference type="GO" id="GO:0016020">
    <property type="term" value="C:membrane"/>
    <property type="evidence" value="ECO:0007669"/>
    <property type="project" value="UniProtKB-SubCell"/>
</dbReference>
<reference evidence="8" key="1">
    <citation type="submission" date="2020-11" db="EMBL/GenBank/DDBJ databases">
        <authorList>
            <person name="Tran Van P."/>
        </authorList>
    </citation>
    <scope>NUCLEOTIDE SEQUENCE</scope>
</reference>
<sequence length="831" mass="95210">MSLGPLLTEVVVTFCLAVGLLYKYGNLMKNHIIVTVSVLIAWYFSFLIIFVLPLDVSSTVYRQCKQFHEDVNDNSTSVVEPLVSTPGNNSSTPSIVPLNVCEPPWSFVTENVFPNLWRVVYWTSQLVLPLMQSYIKAGDFTVQGKLKSALIDNAIYYGSYLFICGILLIYIAVQPGLDLDGQKVKAIASSASNTWGLFLLVLLLGYALVEVPRSLWNASKRGYALNYSYFKAAKLSIEKCEAEETVDDILESLQAASMAIKPGHPLHKNLETIFQKVPVELKERMNRRHLPEDTPTDAPSYKALIRLHRQVIKALQTQHRTETQWGILVDKVISLEDVARNQVNHETRFRPTFQRSRPAIVRLLYTPTLEWYWKCVFHGYMLKILAVLSGILSTAVVWSEVTFFNKDPVISLFAQFLNLAKVNYDYLTIEVLSTLIIAYLCYCAYSTVLKIRFLNLYYLAPHHQTDEYSLIFSGMMLCRLTPPMCLNFLGLIHMDSHIIKHHISETYYTQVMGHMDVISIISDGFNIYFPMAMLAFCLATYFSVGARLLSMLGFHQFVGDDEVTTDLVEEGKELIKREKRRRQRAEDSINRRRELQDRFGMSRYRTTRQKPEDRDERTYFLTVRPLHRDDSTESARAVLLRDVEPVDYYVGATMNSASTEGSDRDRYYSTLESEIQDSPRGRQLDSSAQLYQGNGGEFHNSTPAMFGVTVSRERVGPPPRGLFDDKNEQIYLSIDNILLFKKNNYWYYITSNELEQHFLKHKDILHSFMCILPREEIISPVLEQDSRYASSFHKYKGSVTTSLWKEVGNHLRKNHPQYILLSLAAASGVTG</sequence>
<evidence type="ECO:0000256" key="5">
    <source>
        <dbReference type="ARBA" id="ARBA00023136"/>
    </source>
</evidence>
<evidence type="ECO:0000256" key="6">
    <source>
        <dbReference type="SAM" id="Coils"/>
    </source>
</evidence>
<evidence type="ECO:0000256" key="1">
    <source>
        <dbReference type="ARBA" id="ARBA00004141"/>
    </source>
</evidence>
<feature type="transmembrane region" description="Helical" evidence="7">
    <location>
        <begin position="6"/>
        <end position="25"/>
    </location>
</feature>
<feature type="transmembrane region" description="Helical" evidence="7">
    <location>
        <begin position="155"/>
        <end position="173"/>
    </location>
</feature>
<evidence type="ECO:0000256" key="2">
    <source>
        <dbReference type="ARBA" id="ARBA00010487"/>
    </source>
</evidence>
<dbReference type="InterPro" id="IPR051584">
    <property type="entry name" value="GPCR-associated_LMBR1"/>
</dbReference>
<keyword evidence="3 7" id="KW-0812">Transmembrane</keyword>
<gene>
    <name evidence="8" type="ORF">TPSB3V08_LOCUS8448</name>
</gene>
<dbReference type="AlphaFoldDB" id="A0A7R9DD46"/>
<feature type="transmembrane region" description="Helical" evidence="7">
    <location>
        <begin position="527"/>
        <end position="549"/>
    </location>
</feature>
<feature type="coiled-coil region" evidence="6">
    <location>
        <begin position="568"/>
        <end position="595"/>
    </location>
</feature>
<dbReference type="InterPro" id="IPR006876">
    <property type="entry name" value="LMBR1-like_membr_prot"/>
</dbReference>
<dbReference type="Pfam" id="PF04791">
    <property type="entry name" value="LMBR1"/>
    <property type="match status" value="1"/>
</dbReference>
<name>A0A7R9DD46_TIMPO</name>
<feature type="transmembrane region" description="Helical" evidence="7">
    <location>
        <begin position="380"/>
        <end position="398"/>
    </location>
</feature>
<proteinExistence type="inferred from homology"/>
<feature type="transmembrane region" description="Helical" evidence="7">
    <location>
        <begin position="426"/>
        <end position="449"/>
    </location>
</feature>
<evidence type="ECO:0000256" key="7">
    <source>
        <dbReference type="SAM" id="Phobius"/>
    </source>
</evidence>
<feature type="transmembrane region" description="Helical" evidence="7">
    <location>
        <begin position="193"/>
        <end position="211"/>
    </location>
</feature>
<evidence type="ECO:0000256" key="4">
    <source>
        <dbReference type="ARBA" id="ARBA00022989"/>
    </source>
</evidence>
<feature type="transmembrane region" description="Helical" evidence="7">
    <location>
        <begin position="32"/>
        <end position="52"/>
    </location>
</feature>
<keyword evidence="5 7" id="KW-0472">Membrane</keyword>
<dbReference type="PANTHER" id="PTHR21355:SF0">
    <property type="entry name" value="G-PROTEIN COUPLED RECEPTOR-ASSOCIATED PROTEIN LMBRD2"/>
    <property type="match status" value="1"/>
</dbReference>
<keyword evidence="4 7" id="KW-1133">Transmembrane helix</keyword>
<evidence type="ECO:0000256" key="3">
    <source>
        <dbReference type="ARBA" id="ARBA00022692"/>
    </source>
</evidence>
<accession>A0A7R9DD46</accession>
<comment type="similarity">
    <text evidence="2">Belongs to the LIMR family.</text>
</comment>
<keyword evidence="6" id="KW-0175">Coiled coil</keyword>
<evidence type="ECO:0008006" key="9">
    <source>
        <dbReference type="Google" id="ProtNLM"/>
    </source>
</evidence>